<feature type="transmembrane region" description="Helical" evidence="6">
    <location>
        <begin position="151"/>
        <end position="171"/>
    </location>
</feature>
<proteinExistence type="predicted"/>
<evidence type="ECO:0000256" key="6">
    <source>
        <dbReference type="SAM" id="Phobius"/>
    </source>
</evidence>
<evidence type="ECO:0000256" key="4">
    <source>
        <dbReference type="ARBA" id="ARBA00022989"/>
    </source>
</evidence>
<keyword evidence="3 6" id="KW-0812">Transmembrane</keyword>
<evidence type="ECO:0000313" key="7">
    <source>
        <dbReference type="EMBL" id="MBP5856148.1"/>
    </source>
</evidence>
<comment type="subcellular location">
    <subcellularLocation>
        <location evidence="1">Cell membrane</location>
        <topology evidence="1">Multi-pass membrane protein</topology>
    </subcellularLocation>
</comment>
<keyword evidence="4 6" id="KW-1133">Transmembrane helix</keyword>
<dbReference type="GO" id="GO:0005886">
    <property type="term" value="C:plasma membrane"/>
    <property type="evidence" value="ECO:0007669"/>
    <property type="project" value="UniProtKB-SubCell"/>
</dbReference>
<gene>
    <name evidence="7" type="ORF">KAJ83_03945</name>
</gene>
<protein>
    <submittedName>
        <fullName evidence="7">LysE family transporter</fullName>
    </submittedName>
</protein>
<evidence type="ECO:0000256" key="3">
    <source>
        <dbReference type="ARBA" id="ARBA00022692"/>
    </source>
</evidence>
<dbReference type="InterPro" id="IPR001123">
    <property type="entry name" value="LeuE-type"/>
</dbReference>
<reference evidence="7" key="1">
    <citation type="submission" date="2021-04" db="EMBL/GenBank/DDBJ databases">
        <authorList>
            <person name="Zhang D.-C."/>
        </authorList>
    </citation>
    <scope>NUCLEOTIDE SEQUENCE</scope>
    <source>
        <strain evidence="7">CGMCC 1.15697</strain>
    </source>
</reference>
<feature type="transmembrane region" description="Helical" evidence="6">
    <location>
        <begin position="12"/>
        <end position="34"/>
    </location>
</feature>
<evidence type="ECO:0000256" key="5">
    <source>
        <dbReference type="ARBA" id="ARBA00023136"/>
    </source>
</evidence>
<organism evidence="7 8">
    <name type="scientific">Marivibrio halodurans</name>
    <dbReference type="NCBI Taxonomy" id="2039722"/>
    <lineage>
        <taxon>Bacteria</taxon>
        <taxon>Pseudomonadati</taxon>
        <taxon>Pseudomonadota</taxon>
        <taxon>Alphaproteobacteria</taxon>
        <taxon>Rhodospirillales</taxon>
        <taxon>Rhodospirillaceae</taxon>
        <taxon>Marivibrio</taxon>
    </lineage>
</organism>
<sequence length="212" mass="22186">MDAPSPHLTGILLAYGVFTVGIFSPGPNILAIIGTAMSESRRAGKALALGIATGSFLWSMLAWLGLTTLIAAYADLMTTIRIAGALYLFWLGFKAFRSAARSGPIPAAGTGGATTLMGLFRRGLTIQMTNPKAALTWTATMSLAVTPDAPIWVGACVVVGATLLSFAGHLGYALAFSTKPMVAAYLRARRWIEAGLGLFFWSAGAKLLSDRA</sequence>
<evidence type="ECO:0000256" key="2">
    <source>
        <dbReference type="ARBA" id="ARBA00022475"/>
    </source>
</evidence>
<dbReference type="Proteomes" id="UP000672602">
    <property type="component" value="Unassembled WGS sequence"/>
</dbReference>
<feature type="transmembrane region" description="Helical" evidence="6">
    <location>
        <begin position="70"/>
        <end position="93"/>
    </location>
</feature>
<feature type="transmembrane region" description="Helical" evidence="6">
    <location>
        <begin position="46"/>
        <end position="64"/>
    </location>
</feature>
<dbReference type="AlphaFoldDB" id="A0A8J7SH41"/>
<comment type="caution">
    <text evidence="7">The sequence shown here is derived from an EMBL/GenBank/DDBJ whole genome shotgun (WGS) entry which is preliminary data.</text>
</comment>
<keyword evidence="2" id="KW-1003">Cell membrane</keyword>
<keyword evidence="5 6" id="KW-0472">Membrane</keyword>
<dbReference type="RefSeq" id="WP_210680692.1">
    <property type="nucleotide sequence ID" value="NZ_JAGMWN010000001.1"/>
</dbReference>
<dbReference type="GO" id="GO:0015171">
    <property type="term" value="F:amino acid transmembrane transporter activity"/>
    <property type="evidence" value="ECO:0007669"/>
    <property type="project" value="TreeGrafter"/>
</dbReference>
<keyword evidence="8" id="KW-1185">Reference proteome</keyword>
<dbReference type="PANTHER" id="PTHR30086">
    <property type="entry name" value="ARGININE EXPORTER PROTEIN ARGO"/>
    <property type="match status" value="1"/>
</dbReference>
<dbReference type="Pfam" id="PF01810">
    <property type="entry name" value="LysE"/>
    <property type="match status" value="1"/>
</dbReference>
<accession>A0A8J7SH41</accession>
<dbReference type="PANTHER" id="PTHR30086:SF20">
    <property type="entry name" value="ARGININE EXPORTER PROTEIN ARGO-RELATED"/>
    <property type="match status" value="1"/>
</dbReference>
<evidence type="ECO:0000256" key="1">
    <source>
        <dbReference type="ARBA" id="ARBA00004651"/>
    </source>
</evidence>
<evidence type="ECO:0000313" key="8">
    <source>
        <dbReference type="Proteomes" id="UP000672602"/>
    </source>
</evidence>
<name>A0A8J7SH41_9PROT</name>
<dbReference type="EMBL" id="JAGMWN010000001">
    <property type="protein sequence ID" value="MBP5856148.1"/>
    <property type="molecule type" value="Genomic_DNA"/>
</dbReference>